<evidence type="ECO:0000313" key="1">
    <source>
        <dbReference type="EMBL" id="WWF01276.1"/>
    </source>
</evidence>
<dbReference type="RefSeq" id="WP_198321521.1">
    <property type="nucleotide sequence ID" value="NZ_CP104311.1"/>
</dbReference>
<sequence>MMHRTPLLLLLGLTLLTGCAGKIPKEALALSQESLQVRQLETRRFATRDESQLLNASSALLQDMGFSIEEVNAPLGVLVGKKTRDARRAGQIVGAVLLALLTRVPMPTDSYQIMRASLVTRPLSNGKDTAVRITFQRIVYDTQERVTAAEPILEPEIYQEFFAKLSKSVFLDAQQI</sequence>
<accession>A0ABZ2F4L9</accession>
<dbReference type="EMBL" id="CP104311">
    <property type="protein sequence ID" value="WWF01276.1"/>
    <property type="molecule type" value="Genomic_DNA"/>
</dbReference>
<dbReference type="PROSITE" id="PS51257">
    <property type="entry name" value="PROKAR_LIPOPROTEIN"/>
    <property type="match status" value="1"/>
</dbReference>
<keyword evidence="2" id="KW-1185">Reference proteome</keyword>
<evidence type="ECO:0000313" key="2">
    <source>
        <dbReference type="Proteomes" id="UP001359308"/>
    </source>
</evidence>
<protein>
    <recommendedName>
        <fullName evidence="3">Lipoprotein</fullName>
    </recommendedName>
</protein>
<dbReference type="Proteomes" id="UP001359308">
    <property type="component" value="Chromosome"/>
</dbReference>
<proteinExistence type="predicted"/>
<gene>
    <name evidence="1" type="ORF">N4J17_12475</name>
</gene>
<organism evidence="1 2">
    <name type="scientific">Methylococcus capsulatus</name>
    <dbReference type="NCBI Taxonomy" id="414"/>
    <lineage>
        <taxon>Bacteria</taxon>
        <taxon>Pseudomonadati</taxon>
        <taxon>Pseudomonadota</taxon>
        <taxon>Gammaproteobacteria</taxon>
        <taxon>Methylococcales</taxon>
        <taxon>Methylococcaceae</taxon>
        <taxon>Methylococcus</taxon>
    </lineage>
</organism>
<evidence type="ECO:0008006" key="3">
    <source>
        <dbReference type="Google" id="ProtNLM"/>
    </source>
</evidence>
<reference evidence="1 2" key="1">
    <citation type="submission" date="2022-09" db="EMBL/GenBank/DDBJ databases">
        <authorList>
            <person name="Giprobiosintez L."/>
        </authorList>
    </citation>
    <scope>NUCLEOTIDE SEQUENCE [LARGE SCALE GENOMIC DNA]</scope>
    <source>
        <strain evidence="2">VKPM-B-12549 (GBS-15)</strain>
    </source>
</reference>
<name>A0ABZ2F4L9_METCP</name>